<gene>
    <name evidence="1" type="ORF">RM445_25745</name>
</gene>
<dbReference type="InterPro" id="IPR012349">
    <property type="entry name" value="Split_barrel_FMN-bd"/>
</dbReference>
<name>A0ABU2NG34_9PSEU</name>
<dbReference type="SUPFAM" id="SSF50475">
    <property type="entry name" value="FMN-binding split barrel"/>
    <property type="match status" value="1"/>
</dbReference>
<dbReference type="RefSeq" id="WP_311559436.1">
    <property type="nucleotide sequence ID" value="NZ_JAVREJ010000023.1"/>
</dbReference>
<sequence length="51" mass="5660">MTVLATIDDVAGERFVSLTTFRRDGTPVATPVWIARDGDALVVTRRRTAER</sequence>
<organism evidence="1 2">
    <name type="scientific">Pseudonocardia charpentierae</name>
    <dbReference type="NCBI Taxonomy" id="3075545"/>
    <lineage>
        <taxon>Bacteria</taxon>
        <taxon>Bacillati</taxon>
        <taxon>Actinomycetota</taxon>
        <taxon>Actinomycetes</taxon>
        <taxon>Pseudonocardiales</taxon>
        <taxon>Pseudonocardiaceae</taxon>
        <taxon>Pseudonocardia</taxon>
    </lineage>
</organism>
<dbReference type="Proteomes" id="UP001183202">
    <property type="component" value="Unassembled WGS sequence"/>
</dbReference>
<reference evidence="2" key="1">
    <citation type="submission" date="2023-07" db="EMBL/GenBank/DDBJ databases">
        <title>30 novel species of actinomycetes from the DSMZ collection.</title>
        <authorList>
            <person name="Nouioui I."/>
        </authorList>
    </citation>
    <scope>NUCLEOTIDE SEQUENCE [LARGE SCALE GENOMIC DNA]</scope>
    <source>
        <strain evidence="2">DSM 45834</strain>
    </source>
</reference>
<protein>
    <submittedName>
        <fullName evidence="1">Pyridoxamine 5'-phosphate oxidase family protein</fullName>
    </submittedName>
</protein>
<evidence type="ECO:0000313" key="1">
    <source>
        <dbReference type="EMBL" id="MDT0352926.1"/>
    </source>
</evidence>
<accession>A0ABU2NG34</accession>
<evidence type="ECO:0000313" key="2">
    <source>
        <dbReference type="Proteomes" id="UP001183202"/>
    </source>
</evidence>
<dbReference type="Gene3D" id="2.30.110.10">
    <property type="entry name" value="Electron Transport, Fmn-binding Protein, Chain A"/>
    <property type="match status" value="1"/>
</dbReference>
<keyword evidence="2" id="KW-1185">Reference proteome</keyword>
<proteinExistence type="predicted"/>
<comment type="caution">
    <text evidence="1">The sequence shown here is derived from an EMBL/GenBank/DDBJ whole genome shotgun (WGS) entry which is preliminary data.</text>
</comment>
<dbReference type="EMBL" id="JAVREJ010000023">
    <property type="protein sequence ID" value="MDT0352926.1"/>
    <property type="molecule type" value="Genomic_DNA"/>
</dbReference>